<gene>
    <name evidence="1" type="ORF">NCTC7928_04524</name>
</gene>
<dbReference type="SUPFAM" id="SSF141452">
    <property type="entry name" value="Hcp1-like"/>
    <property type="match status" value="1"/>
</dbReference>
<dbReference type="Gene3D" id="2.30.110.20">
    <property type="entry name" value="Hcp1-like"/>
    <property type="match status" value="1"/>
</dbReference>
<protein>
    <submittedName>
        <fullName evidence="1">Colicin</fullName>
    </submittedName>
</protein>
<dbReference type="InterPro" id="IPR052947">
    <property type="entry name" value="T6SS_Hcp1_domain"/>
</dbReference>
<dbReference type="PANTHER" id="PTHR34319:SF7">
    <property type="entry name" value="HNH ENDONUCLEASE DOMAIN-CONTAINING PROTEIN"/>
    <property type="match status" value="1"/>
</dbReference>
<dbReference type="InterPro" id="IPR036624">
    <property type="entry name" value="Hcp1-lik_sf"/>
</dbReference>
<name>A0A376LHZ8_ECOLX</name>
<evidence type="ECO:0000313" key="1">
    <source>
        <dbReference type="EMBL" id="STF43816.1"/>
    </source>
</evidence>
<evidence type="ECO:0000313" key="2">
    <source>
        <dbReference type="Proteomes" id="UP000254877"/>
    </source>
</evidence>
<reference evidence="1 2" key="1">
    <citation type="submission" date="2018-06" db="EMBL/GenBank/DDBJ databases">
        <authorList>
            <consortium name="Pathogen Informatics"/>
            <person name="Doyle S."/>
        </authorList>
    </citation>
    <scope>NUCLEOTIDE SEQUENCE [LARGE SCALE GENOMIC DNA]</scope>
    <source>
        <strain evidence="1 2">NCTC7928</strain>
    </source>
</reference>
<dbReference type="AlphaFoldDB" id="A0A376LHZ8"/>
<dbReference type="EMBL" id="UGAB01000002">
    <property type="protein sequence ID" value="STF43816.1"/>
    <property type="molecule type" value="Genomic_DNA"/>
</dbReference>
<proteinExistence type="predicted"/>
<dbReference type="PANTHER" id="PTHR34319">
    <property type="entry name" value="MAJOR EXPORTED PROTEIN"/>
    <property type="match status" value="1"/>
</dbReference>
<accession>A0A376LHZ8</accession>
<organism evidence="1 2">
    <name type="scientific">Escherichia coli</name>
    <dbReference type="NCBI Taxonomy" id="562"/>
    <lineage>
        <taxon>Bacteria</taxon>
        <taxon>Pseudomonadati</taxon>
        <taxon>Pseudomonadota</taxon>
        <taxon>Gammaproteobacteria</taxon>
        <taxon>Enterobacterales</taxon>
        <taxon>Enterobacteriaceae</taxon>
        <taxon>Escherichia</taxon>
    </lineage>
</organism>
<dbReference type="Proteomes" id="UP000254877">
    <property type="component" value="Unassembled WGS sequence"/>
</dbReference>
<sequence>MERLFIEIDLYRINKSGRWERYYYIQLRNASLTAIHVNISDNNLPTECVTVDYDYILCKHLIANTEFDWLAFPAGYNSLFIPPKSPPASNLKPEPLPVVNLPLSSPAVNPVYAKSCLKEKGCTDAGTAEEPAENFGQVAIFAQPVVDDCCGYHHPEANVIGEPAEAQTMLLFPGRVLAAQRWGKMVAQWHTQCNPRLLHRCVGICFVYSLCGRGSARVPGRDEFWYEEELRQKALAGSTATTRVRFFWGTDIHGKPQGVWCSYG</sequence>